<dbReference type="PANTHER" id="PTHR31190">
    <property type="entry name" value="DNA-BINDING DOMAIN"/>
    <property type="match status" value="1"/>
</dbReference>
<proteinExistence type="predicted"/>
<dbReference type="PROSITE" id="PS51032">
    <property type="entry name" value="AP2_ERF"/>
    <property type="match status" value="1"/>
</dbReference>
<dbReference type="Gene3D" id="3.30.730.10">
    <property type="entry name" value="AP2/ERF domain"/>
    <property type="match status" value="1"/>
</dbReference>
<evidence type="ECO:0000256" key="4">
    <source>
        <dbReference type="ARBA" id="ARBA00023163"/>
    </source>
</evidence>
<keyword evidence="2" id="KW-0805">Transcription regulation</keyword>
<dbReference type="RefSeq" id="XP_038990265.1">
    <property type="nucleotide sequence ID" value="XM_039134337.1"/>
</dbReference>
<dbReference type="GO" id="GO:0005634">
    <property type="term" value="C:nucleus"/>
    <property type="evidence" value="ECO:0007669"/>
    <property type="project" value="UniProtKB-SubCell"/>
</dbReference>
<sequence>MCGGAIISDFIPLPAASRRLTADSLWPNFKKGGGGGGKKKGRKQEVVEFDDDFEADFEDFKDESEEEEEEEIDVKPSAFVSKAPFSGEGSTTLKSVEFNGCAFRSAKRKRKNQYRGIRQRPWGKWAAEIRDPRKGVRVWLGTFNTAEEAARAYDVEARRIRGKKAKVNFPEAPASAQKRNQKPTLQAPKPALSEEQKFNQSKYLNDPDYDFYTMGHREVKELAKPEYMNSLPLLESSPPSGGTGFLNFLSDQGSNSIDCLDFGWEHETKNPEITSVLAPTITEGDESRFLEHGSPQKNLKSQSGEAVPAEENSALKLSEELSAYESYMKFLQIPYLEGSAYESIDSLFSCEVAQDGLNPLNLWSFDDLPTESSIY</sequence>
<evidence type="ECO:0000256" key="5">
    <source>
        <dbReference type="ARBA" id="ARBA00023242"/>
    </source>
</evidence>
<comment type="subcellular location">
    <subcellularLocation>
        <location evidence="1">Nucleus</location>
    </subcellularLocation>
</comment>
<dbReference type="PRINTS" id="PR00367">
    <property type="entry name" value="ETHRSPELEMNT"/>
</dbReference>
<reference evidence="8" key="1">
    <citation type="journal article" date="2019" name="Nat. Commun.">
        <title>Genome-wide association mapping of date palm fruit traits.</title>
        <authorList>
            <person name="Hazzouri K.M."/>
            <person name="Gros-Balthazard M."/>
            <person name="Flowers J.M."/>
            <person name="Copetti D."/>
            <person name="Lemansour A."/>
            <person name="Lebrun M."/>
            <person name="Masmoudi K."/>
            <person name="Ferrand S."/>
            <person name="Dhar M.I."/>
            <person name="Fresquez Z.A."/>
            <person name="Rosas U."/>
            <person name="Zhang J."/>
            <person name="Talag J."/>
            <person name="Lee S."/>
            <person name="Kudrna D."/>
            <person name="Powell R.F."/>
            <person name="Leitch I.J."/>
            <person name="Krueger R.R."/>
            <person name="Wing R.A."/>
            <person name="Amiri K.M.A."/>
            <person name="Purugganan M.D."/>
        </authorList>
    </citation>
    <scope>NUCLEOTIDE SEQUENCE [LARGE SCALE GENOMIC DNA]</scope>
    <source>
        <strain evidence="8">cv. Khalas</strain>
    </source>
</reference>
<dbReference type="OrthoDB" id="668733at2759"/>
<keyword evidence="5" id="KW-0539">Nucleus</keyword>
<dbReference type="GO" id="GO:0009873">
    <property type="term" value="P:ethylene-activated signaling pathway"/>
    <property type="evidence" value="ECO:0007669"/>
    <property type="project" value="InterPro"/>
</dbReference>
<protein>
    <submittedName>
        <fullName evidence="9">Ethylene-responsive transcription factor 1-like</fullName>
    </submittedName>
</protein>
<accession>A0A8B9AUW0</accession>
<reference evidence="9" key="2">
    <citation type="submission" date="2025-08" db="UniProtKB">
        <authorList>
            <consortium name="RefSeq"/>
        </authorList>
    </citation>
    <scope>IDENTIFICATION</scope>
    <source>
        <tissue evidence="9">Young leaves</tissue>
    </source>
</reference>
<organism evidence="8 9">
    <name type="scientific">Phoenix dactylifera</name>
    <name type="common">Date palm</name>
    <dbReference type="NCBI Taxonomy" id="42345"/>
    <lineage>
        <taxon>Eukaryota</taxon>
        <taxon>Viridiplantae</taxon>
        <taxon>Streptophyta</taxon>
        <taxon>Embryophyta</taxon>
        <taxon>Tracheophyta</taxon>
        <taxon>Spermatophyta</taxon>
        <taxon>Magnoliopsida</taxon>
        <taxon>Liliopsida</taxon>
        <taxon>Arecaceae</taxon>
        <taxon>Coryphoideae</taxon>
        <taxon>Phoeniceae</taxon>
        <taxon>Phoenix</taxon>
    </lineage>
</organism>
<evidence type="ECO:0000259" key="7">
    <source>
        <dbReference type="PROSITE" id="PS51032"/>
    </source>
</evidence>
<dbReference type="Pfam" id="PF00847">
    <property type="entry name" value="AP2"/>
    <property type="match status" value="1"/>
</dbReference>
<dbReference type="SMART" id="SM00380">
    <property type="entry name" value="AP2"/>
    <property type="match status" value="1"/>
</dbReference>
<evidence type="ECO:0000256" key="3">
    <source>
        <dbReference type="ARBA" id="ARBA00023125"/>
    </source>
</evidence>
<keyword evidence="3" id="KW-0238">DNA-binding</keyword>
<feature type="region of interest" description="Disordered" evidence="6">
    <location>
        <begin position="26"/>
        <end position="45"/>
    </location>
</feature>
<dbReference type="KEGG" id="pda:120113284"/>
<gene>
    <name evidence="9" type="primary">LOC120113284</name>
</gene>
<dbReference type="SUPFAM" id="SSF54171">
    <property type="entry name" value="DNA-binding domain"/>
    <property type="match status" value="1"/>
</dbReference>
<keyword evidence="8" id="KW-1185">Reference proteome</keyword>
<dbReference type="InterPro" id="IPR036955">
    <property type="entry name" value="AP2/ERF_dom_sf"/>
</dbReference>
<dbReference type="GO" id="GO:0003700">
    <property type="term" value="F:DNA-binding transcription factor activity"/>
    <property type="evidence" value="ECO:0007669"/>
    <property type="project" value="InterPro"/>
</dbReference>
<name>A0A8B9AUW0_PHODC</name>
<evidence type="ECO:0000313" key="8">
    <source>
        <dbReference type="Proteomes" id="UP000228380"/>
    </source>
</evidence>
<evidence type="ECO:0000313" key="9">
    <source>
        <dbReference type="RefSeq" id="XP_038990265.1"/>
    </source>
</evidence>
<evidence type="ECO:0000256" key="6">
    <source>
        <dbReference type="SAM" id="MobiDB-lite"/>
    </source>
</evidence>
<dbReference type="CDD" id="cd00018">
    <property type="entry name" value="AP2"/>
    <property type="match status" value="1"/>
</dbReference>
<dbReference type="InterPro" id="IPR016177">
    <property type="entry name" value="DNA-bd_dom_sf"/>
</dbReference>
<dbReference type="Proteomes" id="UP000228380">
    <property type="component" value="Chromosome 15"/>
</dbReference>
<dbReference type="AlphaFoldDB" id="A0A8B9AUW0"/>
<feature type="region of interest" description="Disordered" evidence="6">
    <location>
        <begin position="166"/>
        <end position="199"/>
    </location>
</feature>
<dbReference type="GO" id="GO:0003677">
    <property type="term" value="F:DNA binding"/>
    <property type="evidence" value="ECO:0007669"/>
    <property type="project" value="UniProtKB-KW"/>
</dbReference>
<evidence type="ECO:0000256" key="2">
    <source>
        <dbReference type="ARBA" id="ARBA00023015"/>
    </source>
</evidence>
<dbReference type="InterPro" id="IPR044808">
    <property type="entry name" value="ERF_plant"/>
</dbReference>
<keyword evidence="4" id="KW-0804">Transcription</keyword>
<dbReference type="PANTHER" id="PTHR31190:SF142">
    <property type="entry name" value="ETHYLENE-RESPONSIVE TRANSCRIPTION FACTOR RAP2-3"/>
    <property type="match status" value="1"/>
</dbReference>
<dbReference type="GeneID" id="120113284"/>
<feature type="domain" description="AP2/ERF" evidence="7">
    <location>
        <begin position="113"/>
        <end position="170"/>
    </location>
</feature>
<dbReference type="InterPro" id="IPR001471">
    <property type="entry name" value="AP2/ERF_dom"/>
</dbReference>
<evidence type="ECO:0000256" key="1">
    <source>
        <dbReference type="ARBA" id="ARBA00004123"/>
    </source>
</evidence>
<dbReference type="FunFam" id="3.30.730.10:FF:000001">
    <property type="entry name" value="Ethylene-responsive transcription factor 2"/>
    <property type="match status" value="1"/>
</dbReference>